<gene>
    <name evidence="1" type="ORF">Slati_1222100</name>
</gene>
<dbReference type="InterPro" id="IPR038939">
    <property type="entry name" value="PDV1/PDV2"/>
</dbReference>
<evidence type="ECO:0000313" key="1">
    <source>
        <dbReference type="EMBL" id="KAL0452440.1"/>
    </source>
</evidence>
<dbReference type="AlphaFoldDB" id="A0AAW2XE83"/>
<accession>A0AAW2XE83</accession>
<dbReference type="GO" id="GO:0010020">
    <property type="term" value="P:chloroplast fission"/>
    <property type="evidence" value="ECO:0007669"/>
    <property type="project" value="InterPro"/>
</dbReference>
<proteinExistence type="predicted"/>
<sequence length="285" mass="31952">MKWEMEVDEIEAVLEKIWDLHDKLSDAIHSISRAHFLNSIKNLTRKSDEFYFHRKKKSADGDAENKGGSGFVFVKEFRVDEDEPAVQEAKSLYAIRTALENLEDQLEFFHTVQTQQRAERDAAVARLEQSRIILAMRLAEHQGKKYKVIEEAQALVGDVRDASRFVAPEHLRGSTPSPSGESFVPLKGKSPNALLNFFLSSFSFVSKSLKENHTVGIIGNAALLAISMLAFAHLNQSGSKEKYTLDIPGMQDPPIFGRETRKVSHTHGLFSGSRSTHLDVMLARG</sequence>
<dbReference type="PANTHER" id="PTHR33600:SF4">
    <property type="entry name" value="PLASTID DIVISION PROTEIN PDV1"/>
    <property type="match status" value="1"/>
</dbReference>
<organism evidence="1">
    <name type="scientific">Sesamum latifolium</name>
    <dbReference type="NCBI Taxonomy" id="2727402"/>
    <lineage>
        <taxon>Eukaryota</taxon>
        <taxon>Viridiplantae</taxon>
        <taxon>Streptophyta</taxon>
        <taxon>Embryophyta</taxon>
        <taxon>Tracheophyta</taxon>
        <taxon>Spermatophyta</taxon>
        <taxon>Magnoliopsida</taxon>
        <taxon>eudicotyledons</taxon>
        <taxon>Gunneridae</taxon>
        <taxon>Pentapetalae</taxon>
        <taxon>asterids</taxon>
        <taxon>lamiids</taxon>
        <taxon>Lamiales</taxon>
        <taxon>Pedaliaceae</taxon>
        <taxon>Sesamum</taxon>
    </lineage>
</organism>
<reference evidence="1" key="1">
    <citation type="submission" date="2020-06" db="EMBL/GenBank/DDBJ databases">
        <authorList>
            <person name="Li T."/>
            <person name="Hu X."/>
            <person name="Zhang T."/>
            <person name="Song X."/>
            <person name="Zhang H."/>
            <person name="Dai N."/>
            <person name="Sheng W."/>
            <person name="Hou X."/>
            <person name="Wei L."/>
        </authorList>
    </citation>
    <scope>NUCLEOTIDE SEQUENCE</scope>
    <source>
        <strain evidence="1">KEN1</strain>
        <tissue evidence="1">Leaf</tissue>
    </source>
</reference>
<name>A0AAW2XE83_9LAMI</name>
<comment type="caution">
    <text evidence="1">The sequence shown here is derived from an EMBL/GenBank/DDBJ whole genome shotgun (WGS) entry which is preliminary data.</text>
</comment>
<dbReference type="PANTHER" id="PTHR33600">
    <property type="entry name" value="PLASTID DIVISION PROTEIN PDV2"/>
    <property type="match status" value="1"/>
</dbReference>
<protein>
    <submittedName>
        <fullName evidence="1">Plastid division protein PDV1</fullName>
    </submittedName>
</protein>
<dbReference type="EMBL" id="JACGWN010000004">
    <property type="protein sequence ID" value="KAL0452440.1"/>
    <property type="molecule type" value="Genomic_DNA"/>
</dbReference>
<reference evidence="1" key="2">
    <citation type="journal article" date="2024" name="Plant">
        <title>Genomic evolution and insights into agronomic trait innovations of Sesamum species.</title>
        <authorList>
            <person name="Miao H."/>
            <person name="Wang L."/>
            <person name="Qu L."/>
            <person name="Liu H."/>
            <person name="Sun Y."/>
            <person name="Le M."/>
            <person name="Wang Q."/>
            <person name="Wei S."/>
            <person name="Zheng Y."/>
            <person name="Lin W."/>
            <person name="Duan Y."/>
            <person name="Cao H."/>
            <person name="Xiong S."/>
            <person name="Wang X."/>
            <person name="Wei L."/>
            <person name="Li C."/>
            <person name="Ma Q."/>
            <person name="Ju M."/>
            <person name="Zhao R."/>
            <person name="Li G."/>
            <person name="Mu C."/>
            <person name="Tian Q."/>
            <person name="Mei H."/>
            <person name="Zhang T."/>
            <person name="Gao T."/>
            <person name="Zhang H."/>
        </authorList>
    </citation>
    <scope>NUCLEOTIDE SEQUENCE</scope>
    <source>
        <strain evidence="1">KEN1</strain>
    </source>
</reference>